<reference evidence="1 2" key="1">
    <citation type="submission" date="2022-04" db="EMBL/GenBank/DDBJ databases">
        <title>Positive selection, recombination, and allopatry shape intraspecific diversity of widespread and dominant cyanobacteria.</title>
        <authorList>
            <person name="Wei J."/>
            <person name="Shu W."/>
            <person name="Hu C."/>
        </authorList>
    </citation>
    <scope>NUCLEOTIDE SEQUENCE [LARGE SCALE GENOMIC DNA]</scope>
    <source>
        <strain evidence="1 2">GB2-A4</strain>
    </source>
</reference>
<keyword evidence="2" id="KW-1185">Reference proteome</keyword>
<evidence type="ECO:0000313" key="2">
    <source>
        <dbReference type="Proteomes" id="UP001464891"/>
    </source>
</evidence>
<accession>A0ABV0JFP0</accession>
<organism evidence="1 2">
    <name type="scientific">Trichocoleus desertorum GB2-A4</name>
    <dbReference type="NCBI Taxonomy" id="2933944"/>
    <lineage>
        <taxon>Bacteria</taxon>
        <taxon>Bacillati</taxon>
        <taxon>Cyanobacteriota</taxon>
        <taxon>Cyanophyceae</taxon>
        <taxon>Leptolyngbyales</taxon>
        <taxon>Trichocoleusaceae</taxon>
        <taxon>Trichocoleus</taxon>
    </lineage>
</organism>
<name>A0ABV0JFP0_9CYAN</name>
<sequence length="331" mass="38041">MPCPHCQSSCVVKNGTYSLKDGSSVQHFLCKGCGKRFSDKTKTLMARLRTPASMVSLAFKMRSEGMGVRASGRVLDVSHSTLLRWEERMAGQASQWSPKAPDHCEVTLEHDELYTRVGENLPPQESEGWTLTTMERESRYWVTAQVGRREQDLFEQGVRTSWQWAAPALFIRWFSDGERRYAQELWALASIRLRYPQVARAYGHLKMWREGLEVAIKIKGSQGRPRRQWLYPDHPFTAVSSASEVHANHCEALNSSIRRHCSAYRRRQNHYAKTRAGLQRAITVQQLIHNWIRPHFSLGKRTTPAMRMGFISQPVTMLEFLTTRGYIAITS</sequence>
<dbReference type="EMBL" id="JAMPKM010000035">
    <property type="protein sequence ID" value="MEP0820602.1"/>
    <property type="molecule type" value="Genomic_DNA"/>
</dbReference>
<dbReference type="Proteomes" id="UP001464891">
    <property type="component" value="Unassembled WGS sequence"/>
</dbReference>
<gene>
    <name evidence="1" type="ORF">NC998_26280</name>
</gene>
<protein>
    <submittedName>
        <fullName evidence="1">IS1 family transposase</fullName>
    </submittedName>
</protein>
<proteinExistence type="predicted"/>
<comment type="caution">
    <text evidence="1">The sequence shown here is derived from an EMBL/GenBank/DDBJ whole genome shotgun (WGS) entry which is preliminary data.</text>
</comment>
<dbReference type="PANTHER" id="PTHR33293">
    <property type="entry name" value="INSERTION ELEMENT IS1 1 PROTEIN INSB-RELATED"/>
    <property type="match status" value="1"/>
</dbReference>
<dbReference type="PANTHER" id="PTHR33293:SF1">
    <property type="entry name" value="INSERTION ELEMENT IS1 1 PROTEIN INSB-RELATED"/>
    <property type="match status" value="1"/>
</dbReference>
<evidence type="ECO:0000313" key="1">
    <source>
        <dbReference type="EMBL" id="MEP0820602.1"/>
    </source>
</evidence>
<dbReference type="RefSeq" id="WP_190443589.1">
    <property type="nucleotide sequence ID" value="NZ_JAMPKM010000035.1"/>
</dbReference>
<dbReference type="InterPro" id="IPR051354">
    <property type="entry name" value="Transposase_27_IS1"/>
</dbReference>